<dbReference type="InterPro" id="IPR035985">
    <property type="entry name" value="Ubiquitin-activating_enz"/>
</dbReference>
<name>A0ABY1VNT3_9ACTO</name>
<dbReference type="GO" id="GO:0016779">
    <property type="term" value="F:nucleotidyltransferase activity"/>
    <property type="evidence" value="ECO:0007669"/>
    <property type="project" value="UniProtKB-KW"/>
</dbReference>
<dbReference type="NCBIfam" id="NF004281">
    <property type="entry name" value="PRK05690.1"/>
    <property type="match status" value="1"/>
</dbReference>
<evidence type="ECO:0000313" key="3">
    <source>
        <dbReference type="Proteomes" id="UP000250006"/>
    </source>
</evidence>
<evidence type="ECO:0000313" key="2">
    <source>
        <dbReference type="EMBL" id="SPT53357.1"/>
    </source>
</evidence>
<dbReference type="InterPro" id="IPR000594">
    <property type="entry name" value="ThiF_NAD_FAD-bd"/>
</dbReference>
<sequence length="284" mass="29282">MSMTEPTASVVADSRLRPLSEAEQRRYARNLLVHQVGVLGQQRIRAARVLVVGLGGLGSPAALYLAAAGVGTLGLVDPDRVEVSNLQRQVLHTTTEIGSPKTGSARASLAALNPDIELVVFPERLTSANVADLLPGWDVVVDGTDSLPTRYLLGEATAQLGIPLVHGAVLGTHGQVGVFDARQGPCFHCLHPVAPEPEMVPSAAQAGVLGALAGTVGSLQAMEVLKLVVGGASPLIGRMLVLDLWGARVNELAVAKSPACPVCGAGGVLNESGLRARESASYHG</sequence>
<accession>A0ABY1VNT3</accession>
<reference evidence="2 3" key="1">
    <citation type="submission" date="2018-06" db="EMBL/GenBank/DDBJ databases">
        <authorList>
            <consortium name="Pathogen Informatics"/>
            <person name="Doyle S."/>
        </authorList>
    </citation>
    <scope>NUCLEOTIDE SEQUENCE [LARGE SCALE GENOMIC DNA]</scope>
    <source>
        <strain evidence="2 3">NCTC11535</strain>
    </source>
</reference>
<dbReference type="Gene3D" id="3.40.50.720">
    <property type="entry name" value="NAD(P)-binding Rossmann-like Domain"/>
    <property type="match status" value="1"/>
</dbReference>
<comment type="caution">
    <text evidence="2">The sequence shown here is derived from an EMBL/GenBank/DDBJ whole genome shotgun (WGS) entry which is preliminary data.</text>
</comment>
<dbReference type="CDD" id="cd00757">
    <property type="entry name" value="ThiF_MoeB_HesA_family"/>
    <property type="match status" value="1"/>
</dbReference>
<proteinExistence type="predicted"/>
<dbReference type="InterPro" id="IPR045886">
    <property type="entry name" value="ThiF/MoeB/HesA"/>
</dbReference>
<organism evidence="2 3">
    <name type="scientific">Actinomyces bovis</name>
    <dbReference type="NCBI Taxonomy" id="1658"/>
    <lineage>
        <taxon>Bacteria</taxon>
        <taxon>Bacillati</taxon>
        <taxon>Actinomycetota</taxon>
        <taxon>Actinomycetes</taxon>
        <taxon>Actinomycetales</taxon>
        <taxon>Actinomycetaceae</taxon>
        <taxon>Actinomyces</taxon>
    </lineage>
</organism>
<dbReference type="EMBL" id="UAPQ01000006">
    <property type="protein sequence ID" value="SPT53357.1"/>
    <property type="molecule type" value="Genomic_DNA"/>
</dbReference>
<dbReference type="RefSeq" id="WP_111836297.1">
    <property type="nucleotide sequence ID" value="NZ_UAPQ01000006.1"/>
</dbReference>
<keyword evidence="2" id="KW-0548">Nucleotidyltransferase</keyword>
<gene>
    <name evidence="2" type="primary">moeZ</name>
    <name evidence="2" type="ORF">NCTC11535_01020</name>
</gene>
<dbReference type="SUPFAM" id="SSF69572">
    <property type="entry name" value="Activating enzymes of the ubiquitin-like proteins"/>
    <property type="match status" value="1"/>
</dbReference>
<feature type="domain" description="THIF-type NAD/FAD binding fold" evidence="1">
    <location>
        <begin position="27"/>
        <end position="262"/>
    </location>
</feature>
<dbReference type="Proteomes" id="UP000250006">
    <property type="component" value="Unassembled WGS sequence"/>
</dbReference>
<keyword evidence="3" id="KW-1185">Reference proteome</keyword>
<protein>
    <submittedName>
        <fullName evidence="2">Probable adenylyltransferase/sulfurtransferase MoeZ</fullName>
    </submittedName>
</protein>
<dbReference type="PANTHER" id="PTHR10953:SF102">
    <property type="entry name" value="ADENYLYLTRANSFERASE AND SULFURTRANSFERASE MOCS3"/>
    <property type="match status" value="1"/>
</dbReference>
<dbReference type="Pfam" id="PF00899">
    <property type="entry name" value="ThiF"/>
    <property type="match status" value="1"/>
</dbReference>
<dbReference type="PANTHER" id="PTHR10953">
    <property type="entry name" value="UBIQUITIN-ACTIVATING ENZYME E1"/>
    <property type="match status" value="1"/>
</dbReference>
<evidence type="ECO:0000259" key="1">
    <source>
        <dbReference type="Pfam" id="PF00899"/>
    </source>
</evidence>
<keyword evidence="2" id="KW-0808">Transferase</keyword>